<evidence type="ECO:0000313" key="2">
    <source>
        <dbReference type="Proteomes" id="UP000281391"/>
    </source>
</evidence>
<dbReference type="EMBL" id="LR134117">
    <property type="protein sequence ID" value="VDZ64806.1"/>
    <property type="molecule type" value="Genomic_DNA"/>
</dbReference>
<organism evidence="1 2">
    <name type="scientific">Serratia odorifera</name>
    <dbReference type="NCBI Taxonomy" id="618"/>
    <lineage>
        <taxon>Bacteria</taxon>
        <taxon>Pseudomonadati</taxon>
        <taxon>Pseudomonadota</taxon>
        <taxon>Gammaproteobacteria</taxon>
        <taxon>Enterobacterales</taxon>
        <taxon>Yersiniaceae</taxon>
        <taxon>Serratia</taxon>
    </lineage>
</organism>
<protein>
    <submittedName>
        <fullName evidence="1">Uncharacterized protein</fullName>
    </submittedName>
</protein>
<proteinExistence type="predicted"/>
<sequence>MFCCVKRKKQHDKKTMTEFQSDIGQDGVVFAREANASELLRLWENTQPSKFLEEAVATKKAIDEKRIIIRKILSKEMLPIKSVGVAKFVLSKDRELFTLSAATGVRRDIPRAYTHPTMVGGDSVLTAGWIYPDQNVPNKYTFANVTGHYKVNLKSLDALKPVLRNLGLTGSDYRFSEFYSPATMNPAVMALRNPEWSLPAPIAINNNEPQ</sequence>
<dbReference type="Proteomes" id="UP000281391">
    <property type="component" value="Chromosome"/>
</dbReference>
<reference evidence="1 2" key="1">
    <citation type="submission" date="2018-12" db="EMBL/GenBank/DDBJ databases">
        <authorList>
            <consortium name="Pathogen Informatics"/>
        </authorList>
    </citation>
    <scope>NUCLEOTIDE SEQUENCE [LARGE SCALE GENOMIC DNA]</scope>
    <source>
        <strain evidence="1 2">NCTC11214</strain>
    </source>
</reference>
<gene>
    <name evidence="1" type="ORF">NCTC11214_05163</name>
</gene>
<accession>A0A3S4HVT9</accession>
<dbReference type="AlphaFoldDB" id="A0A3S4HVT9"/>
<evidence type="ECO:0000313" key="1">
    <source>
        <dbReference type="EMBL" id="VDZ64806.1"/>
    </source>
</evidence>
<name>A0A3S4HVT9_SEROD</name>
<dbReference type="KEGG" id="sof:NCTC11214_05163"/>